<reference evidence="1 2" key="1">
    <citation type="submission" date="2019-03" db="EMBL/GenBank/DDBJ databases">
        <title>San Antonio Military Medical Center submission to MRSN (WRAIR), pending publication.</title>
        <authorList>
            <person name="Blyth D.M."/>
            <person name="Mccarthy S.L."/>
            <person name="Schall S.E."/>
            <person name="Stam J.A."/>
            <person name="Ong A.C."/>
            <person name="Mcgann P.T."/>
        </authorList>
    </citation>
    <scope>NUCLEOTIDE SEQUENCE [LARGE SCALE GENOMIC DNA]</scope>
    <source>
        <strain evidence="1 2">MRSN571793</strain>
    </source>
</reference>
<dbReference type="AlphaFoldDB" id="A0A4Y8L3B2"/>
<dbReference type="EMBL" id="SOML01000007">
    <property type="protein sequence ID" value="TFD95530.1"/>
    <property type="molecule type" value="Genomic_DNA"/>
</dbReference>
<evidence type="ECO:0000313" key="1">
    <source>
        <dbReference type="EMBL" id="TFD95530.1"/>
    </source>
</evidence>
<organism evidence="1 2">
    <name type="scientific">Dysgonomonas capnocytophagoides</name>
    <dbReference type="NCBI Taxonomy" id="45254"/>
    <lineage>
        <taxon>Bacteria</taxon>
        <taxon>Pseudomonadati</taxon>
        <taxon>Bacteroidota</taxon>
        <taxon>Bacteroidia</taxon>
        <taxon>Bacteroidales</taxon>
        <taxon>Dysgonomonadaceae</taxon>
        <taxon>Dysgonomonas</taxon>
    </lineage>
</organism>
<evidence type="ECO:0000313" key="2">
    <source>
        <dbReference type="Proteomes" id="UP000297861"/>
    </source>
</evidence>
<name>A0A4Y8L3B2_9BACT</name>
<dbReference type="RefSeq" id="WP_134436581.1">
    <property type="nucleotide sequence ID" value="NZ_SOML01000007.1"/>
</dbReference>
<comment type="caution">
    <text evidence="1">The sequence shown here is derived from an EMBL/GenBank/DDBJ whole genome shotgun (WGS) entry which is preliminary data.</text>
</comment>
<keyword evidence="2" id="KW-1185">Reference proteome</keyword>
<protein>
    <submittedName>
        <fullName evidence="1">Uncharacterized protein</fullName>
    </submittedName>
</protein>
<proteinExistence type="predicted"/>
<gene>
    <name evidence="1" type="ORF">E2605_11835</name>
</gene>
<dbReference type="Proteomes" id="UP000297861">
    <property type="component" value="Unassembled WGS sequence"/>
</dbReference>
<sequence>MIEKLVTQFITWLFTSSPKEKTSIQVPNPTAANYQHVLEWLRYEYDTHTIYCYREMAKERNAPPVIMALINEKFANPYKRLRPDER</sequence>
<accession>A0A4Y8L3B2</accession>